<keyword evidence="9 17" id="KW-0418">Kinase</keyword>
<evidence type="ECO:0000256" key="7">
    <source>
        <dbReference type="ARBA" id="ARBA00022692"/>
    </source>
</evidence>
<reference evidence="17 18" key="1">
    <citation type="journal article" date="2015" name="Stand. Genomic Sci.">
        <title>Genomic Encyclopedia of Bacterial and Archaeal Type Strains, Phase III: the genomes of soil and plant-associated and newly described type strains.</title>
        <authorList>
            <person name="Whitman W.B."/>
            <person name="Woyke T."/>
            <person name="Klenk H.P."/>
            <person name="Zhou Y."/>
            <person name="Lilburn T.G."/>
            <person name="Beck B.J."/>
            <person name="De Vos P."/>
            <person name="Vandamme P."/>
            <person name="Eisen J.A."/>
            <person name="Garrity G."/>
            <person name="Hugenholtz P."/>
            <person name="Kyrpides N.C."/>
        </authorList>
    </citation>
    <scope>NUCLEOTIDE SEQUENCE [LARGE SCALE GENOMIC DNA]</scope>
    <source>
        <strain evidence="17 18">CGMCC 1.10116</strain>
    </source>
</reference>
<keyword evidence="4" id="KW-1003">Cell membrane</keyword>
<dbReference type="PANTHER" id="PTHR34220:SF11">
    <property type="entry name" value="SENSOR PROTEIN KINASE HPTS"/>
    <property type="match status" value="1"/>
</dbReference>
<evidence type="ECO:0000313" key="18">
    <source>
        <dbReference type="Proteomes" id="UP000315711"/>
    </source>
</evidence>
<dbReference type="AlphaFoldDB" id="A0A562QGP6"/>
<evidence type="ECO:0000256" key="4">
    <source>
        <dbReference type="ARBA" id="ARBA00022475"/>
    </source>
</evidence>
<feature type="transmembrane region" description="Helical" evidence="14">
    <location>
        <begin position="283"/>
        <end position="308"/>
    </location>
</feature>
<feature type="domain" description="Histidine kinase" evidence="15">
    <location>
        <begin position="360"/>
        <end position="580"/>
    </location>
</feature>
<evidence type="ECO:0000256" key="8">
    <source>
        <dbReference type="ARBA" id="ARBA00022741"/>
    </source>
</evidence>
<evidence type="ECO:0000256" key="3">
    <source>
        <dbReference type="ARBA" id="ARBA00012438"/>
    </source>
</evidence>
<comment type="subcellular location">
    <subcellularLocation>
        <location evidence="2">Cell membrane</location>
        <topology evidence="2">Multi-pass membrane protein</topology>
    </subcellularLocation>
</comment>
<evidence type="ECO:0000256" key="2">
    <source>
        <dbReference type="ARBA" id="ARBA00004651"/>
    </source>
</evidence>
<protein>
    <recommendedName>
        <fullName evidence="3">histidine kinase</fullName>
        <ecNumber evidence="3">2.7.13.3</ecNumber>
    </recommendedName>
</protein>
<evidence type="ECO:0000259" key="16">
    <source>
        <dbReference type="PROSITE" id="PS50885"/>
    </source>
</evidence>
<dbReference type="CDD" id="cd06225">
    <property type="entry name" value="HAMP"/>
    <property type="match status" value="1"/>
</dbReference>
<dbReference type="Gene3D" id="6.10.340.10">
    <property type="match status" value="1"/>
</dbReference>
<feature type="domain" description="HAMP" evidence="16">
    <location>
        <begin position="310"/>
        <end position="362"/>
    </location>
</feature>
<evidence type="ECO:0000256" key="9">
    <source>
        <dbReference type="ARBA" id="ARBA00022777"/>
    </source>
</evidence>
<keyword evidence="5" id="KW-0597">Phosphoprotein</keyword>
<dbReference type="SUPFAM" id="SSF55874">
    <property type="entry name" value="ATPase domain of HSP90 chaperone/DNA topoisomerase II/histidine kinase"/>
    <property type="match status" value="1"/>
</dbReference>
<evidence type="ECO:0000256" key="12">
    <source>
        <dbReference type="ARBA" id="ARBA00023012"/>
    </source>
</evidence>
<dbReference type="SUPFAM" id="SSF158472">
    <property type="entry name" value="HAMP domain-like"/>
    <property type="match status" value="1"/>
</dbReference>
<feature type="transmembrane region" description="Helical" evidence="14">
    <location>
        <begin position="9"/>
        <end position="31"/>
    </location>
</feature>
<dbReference type="Pfam" id="PF00672">
    <property type="entry name" value="HAMP"/>
    <property type="match status" value="1"/>
</dbReference>
<keyword evidence="6" id="KW-0808">Transferase</keyword>
<dbReference type="PROSITE" id="PS50885">
    <property type="entry name" value="HAMP"/>
    <property type="match status" value="1"/>
</dbReference>
<dbReference type="InterPro" id="IPR003660">
    <property type="entry name" value="HAMP_dom"/>
</dbReference>
<dbReference type="GO" id="GO:0000155">
    <property type="term" value="F:phosphorelay sensor kinase activity"/>
    <property type="evidence" value="ECO:0007669"/>
    <property type="project" value="InterPro"/>
</dbReference>
<evidence type="ECO:0000256" key="5">
    <source>
        <dbReference type="ARBA" id="ARBA00022553"/>
    </source>
</evidence>
<gene>
    <name evidence="17" type="ORF">IQ10_02467</name>
</gene>
<keyword evidence="12" id="KW-0902">Two-component regulatory system</keyword>
<dbReference type="GO" id="GO:0005524">
    <property type="term" value="F:ATP binding"/>
    <property type="evidence" value="ECO:0007669"/>
    <property type="project" value="UniProtKB-KW"/>
</dbReference>
<dbReference type="Gene3D" id="3.30.565.10">
    <property type="entry name" value="Histidine kinase-like ATPase, C-terminal domain"/>
    <property type="match status" value="1"/>
</dbReference>
<dbReference type="InterPro" id="IPR036890">
    <property type="entry name" value="HATPase_C_sf"/>
</dbReference>
<dbReference type="Pfam" id="PF02518">
    <property type="entry name" value="HATPase_c"/>
    <property type="match status" value="1"/>
</dbReference>
<dbReference type="EC" id="2.7.13.3" evidence="3"/>
<evidence type="ECO:0000313" key="17">
    <source>
        <dbReference type="EMBL" id="TWI55905.1"/>
    </source>
</evidence>
<comment type="caution">
    <text evidence="17">The sequence shown here is derived from an EMBL/GenBank/DDBJ whole genome shotgun (WGS) entry which is preliminary data.</text>
</comment>
<keyword evidence="18" id="KW-1185">Reference proteome</keyword>
<comment type="catalytic activity">
    <reaction evidence="1">
        <text>ATP + protein L-histidine = ADP + protein N-phospho-L-histidine.</text>
        <dbReference type="EC" id="2.7.13.3"/>
    </reaction>
</comment>
<proteinExistence type="predicted"/>
<dbReference type="InterPro" id="IPR010559">
    <property type="entry name" value="Sig_transdc_His_kin_internal"/>
</dbReference>
<keyword evidence="10" id="KW-0067">ATP-binding</keyword>
<dbReference type="PROSITE" id="PS50109">
    <property type="entry name" value="HIS_KIN"/>
    <property type="match status" value="1"/>
</dbReference>
<name>A0A562QGP6_9BACI</name>
<accession>A0A562QGP6</accession>
<evidence type="ECO:0000256" key="10">
    <source>
        <dbReference type="ARBA" id="ARBA00022840"/>
    </source>
</evidence>
<evidence type="ECO:0000256" key="6">
    <source>
        <dbReference type="ARBA" id="ARBA00022679"/>
    </source>
</evidence>
<keyword evidence="8" id="KW-0547">Nucleotide-binding</keyword>
<keyword evidence="11 14" id="KW-1133">Transmembrane helix</keyword>
<dbReference type="Proteomes" id="UP000315711">
    <property type="component" value="Unassembled WGS sequence"/>
</dbReference>
<dbReference type="SMART" id="SM00304">
    <property type="entry name" value="HAMP"/>
    <property type="match status" value="1"/>
</dbReference>
<dbReference type="InterPro" id="IPR003594">
    <property type="entry name" value="HATPase_dom"/>
</dbReference>
<evidence type="ECO:0000259" key="15">
    <source>
        <dbReference type="PROSITE" id="PS50109"/>
    </source>
</evidence>
<evidence type="ECO:0000256" key="13">
    <source>
        <dbReference type="ARBA" id="ARBA00023136"/>
    </source>
</evidence>
<dbReference type="PANTHER" id="PTHR34220">
    <property type="entry name" value="SENSOR HISTIDINE KINASE YPDA"/>
    <property type="match status" value="1"/>
</dbReference>
<dbReference type="InterPro" id="IPR005467">
    <property type="entry name" value="His_kinase_dom"/>
</dbReference>
<dbReference type="GO" id="GO:0005886">
    <property type="term" value="C:plasma membrane"/>
    <property type="evidence" value="ECO:0007669"/>
    <property type="project" value="UniProtKB-SubCell"/>
</dbReference>
<sequence length="589" mass="68522">MKTSIRNKLIVLLLLITIIPFGSSIIVTYLYTKESLKDQSIQENINLLYQGKVNIESYLKELNNFTFSFYNNSNFMNYLRKQEIGDYGSRSFVHNVIQSLLYSDESVYKVSMAIVKHQELLTVSRRSAIAYSRLIGLEEIDYYKKAKENSANLYMEPLNEFNRFTIHRAFKDIPANHILAYVSLEIRPDKINELSKYLYHEETEEFYILTQEGHLIYSSEPLSSEDRLFKWKESLLDSVETSGTMAWKDEDFDGVMIYETISDATGNWILVKRIPNTTLYESAYGVALINIFFGVIGLVLVILATLLVSFKITSPIRILLQNIKQVEKGNMQVQFQTLGKDEIGILGDRFKTMIEKINQLINREYKLELENKTNQLKVLHSQINPHFLYNTLQSIGTMALKSKVPEIYSSLTDLSQIMRYSMNMEEDIVPLEKEINYTKAYMLLQKQRFGEDLEYQLDIDEEVLNIKVPKMILQPIIENYFKHGFDGRDHIGKLIVKCKLKNQMLLISISDNGHGVSEERLKEIRQQLNEEANRSLSGDSIGLKNIYERLKLYYENDITFKLKNRDSGGFLITIRLPIEMGFFHEGHNR</sequence>
<keyword evidence="13 14" id="KW-0472">Membrane</keyword>
<dbReference type="EMBL" id="VLKZ01000006">
    <property type="protein sequence ID" value="TWI55905.1"/>
    <property type="molecule type" value="Genomic_DNA"/>
</dbReference>
<evidence type="ECO:0000256" key="1">
    <source>
        <dbReference type="ARBA" id="ARBA00000085"/>
    </source>
</evidence>
<organism evidence="17 18">
    <name type="scientific">Halalkalibacter nanhaiisediminis</name>
    <dbReference type="NCBI Taxonomy" id="688079"/>
    <lineage>
        <taxon>Bacteria</taxon>
        <taxon>Bacillati</taxon>
        <taxon>Bacillota</taxon>
        <taxon>Bacilli</taxon>
        <taxon>Bacillales</taxon>
        <taxon>Bacillaceae</taxon>
        <taxon>Halalkalibacter</taxon>
    </lineage>
</organism>
<evidence type="ECO:0000256" key="11">
    <source>
        <dbReference type="ARBA" id="ARBA00022989"/>
    </source>
</evidence>
<dbReference type="Pfam" id="PF06580">
    <property type="entry name" value="His_kinase"/>
    <property type="match status" value="1"/>
</dbReference>
<evidence type="ECO:0000256" key="14">
    <source>
        <dbReference type="SAM" id="Phobius"/>
    </source>
</evidence>
<dbReference type="InterPro" id="IPR050640">
    <property type="entry name" value="Bact_2-comp_sensor_kinase"/>
</dbReference>
<keyword evidence="7 14" id="KW-0812">Transmembrane</keyword>